<evidence type="ECO:0000313" key="9">
    <source>
        <dbReference type="Proteomes" id="UP000198640"/>
    </source>
</evidence>
<keyword evidence="5 8" id="KW-0012">Acyltransferase</keyword>
<dbReference type="STRING" id="44576.SAMN05421881_100387"/>
<dbReference type="AlphaFoldDB" id="A0A1H3CQB5"/>
<dbReference type="PANTHER" id="PTHR10434">
    <property type="entry name" value="1-ACYL-SN-GLYCEROL-3-PHOSPHATE ACYLTRANSFERASE"/>
    <property type="match status" value="1"/>
</dbReference>
<proteinExistence type="predicted"/>
<dbReference type="OrthoDB" id="9806880at2"/>
<keyword evidence="2" id="KW-0444">Lipid biosynthesis</keyword>
<gene>
    <name evidence="8" type="ORF">SAMN05421881_100387</name>
</gene>
<dbReference type="GO" id="GO:0003841">
    <property type="term" value="F:1-acylglycerol-3-phosphate O-acyltransferase activity"/>
    <property type="evidence" value="ECO:0007669"/>
    <property type="project" value="TreeGrafter"/>
</dbReference>
<evidence type="ECO:0000256" key="6">
    <source>
        <dbReference type="SAM" id="Phobius"/>
    </source>
</evidence>
<name>A0A1H3CQB5_9PROT</name>
<feature type="transmembrane region" description="Helical" evidence="6">
    <location>
        <begin position="15"/>
        <end position="35"/>
    </location>
</feature>
<dbReference type="GO" id="GO:0006654">
    <property type="term" value="P:phosphatidic acid biosynthetic process"/>
    <property type="evidence" value="ECO:0007669"/>
    <property type="project" value="TreeGrafter"/>
</dbReference>
<sequence length="267" mass="29883">MSAARVSTLTKSIRLIRLLMHFVSGLLQALLYPYFSRTIQKRMARRWARGFLHILNIELRTGNVPPCDQHKGVMLVANHISWLDILVILATFPVRFVAKAEIRSWPLLGWLSKRAGTLFIEREKRSDTLRTNRTIGELLIKGDSVVVFPEGMTSDGGVLHHFHASLLQPAVAAHTLLYPAAIRYRDPDGERNTGVAYVEISIVQSLLRILDQPQVEAALIFGPAIVCASRNRRELARLAEHTIAEELSIEIRRMADETASGLPAGQP</sequence>
<keyword evidence="6" id="KW-0472">Membrane</keyword>
<accession>A0A1H3CQB5</accession>
<evidence type="ECO:0000256" key="2">
    <source>
        <dbReference type="ARBA" id="ARBA00022516"/>
    </source>
</evidence>
<comment type="pathway">
    <text evidence="1">Lipid metabolism.</text>
</comment>
<dbReference type="SUPFAM" id="SSF69593">
    <property type="entry name" value="Glycerol-3-phosphate (1)-acyltransferase"/>
    <property type="match status" value="1"/>
</dbReference>
<evidence type="ECO:0000256" key="3">
    <source>
        <dbReference type="ARBA" id="ARBA00022679"/>
    </source>
</evidence>
<evidence type="ECO:0000256" key="4">
    <source>
        <dbReference type="ARBA" id="ARBA00023098"/>
    </source>
</evidence>
<dbReference type="Proteomes" id="UP000198640">
    <property type="component" value="Unassembled WGS sequence"/>
</dbReference>
<keyword evidence="4" id="KW-0443">Lipid metabolism</keyword>
<organism evidence="8 9">
    <name type="scientific">Nitrosomonas halophila</name>
    <dbReference type="NCBI Taxonomy" id="44576"/>
    <lineage>
        <taxon>Bacteria</taxon>
        <taxon>Pseudomonadati</taxon>
        <taxon>Pseudomonadota</taxon>
        <taxon>Betaproteobacteria</taxon>
        <taxon>Nitrosomonadales</taxon>
        <taxon>Nitrosomonadaceae</taxon>
        <taxon>Nitrosomonas</taxon>
    </lineage>
</organism>
<dbReference type="CDD" id="cd07989">
    <property type="entry name" value="LPLAT_AGPAT-like"/>
    <property type="match status" value="1"/>
</dbReference>
<evidence type="ECO:0000256" key="5">
    <source>
        <dbReference type="ARBA" id="ARBA00023315"/>
    </source>
</evidence>
<dbReference type="EMBL" id="FNOY01000003">
    <property type="protein sequence ID" value="SDX56341.1"/>
    <property type="molecule type" value="Genomic_DNA"/>
</dbReference>
<dbReference type="RefSeq" id="WP_090411398.1">
    <property type="nucleotide sequence ID" value="NZ_FNOY01000003.1"/>
</dbReference>
<reference evidence="8 9" key="1">
    <citation type="submission" date="2016-10" db="EMBL/GenBank/DDBJ databases">
        <authorList>
            <person name="de Groot N.N."/>
        </authorList>
    </citation>
    <scope>NUCLEOTIDE SEQUENCE [LARGE SCALE GENOMIC DNA]</scope>
    <source>
        <strain evidence="8 9">Nm1</strain>
    </source>
</reference>
<evidence type="ECO:0000259" key="7">
    <source>
        <dbReference type="SMART" id="SM00563"/>
    </source>
</evidence>
<dbReference type="InterPro" id="IPR002123">
    <property type="entry name" value="Plipid/glycerol_acylTrfase"/>
</dbReference>
<feature type="domain" description="Phospholipid/glycerol acyltransferase" evidence="7">
    <location>
        <begin position="73"/>
        <end position="185"/>
    </location>
</feature>
<protein>
    <submittedName>
        <fullName evidence="8">1-acyl-sn-glycerol-3-phosphate acyltransferase</fullName>
    </submittedName>
</protein>
<dbReference type="PANTHER" id="PTHR10434:SF64">
    <property type="entry name" value="1-ACYL-SN-GLYCEROL-3-PHOSPHATE ACYLTRANSFERASE-RELATED"/>
    <property type="match status" value="1"/>
</dbReference>
<dbReference type="Pfam" id="PF01553">
    <property type="entry name" value="Acyltransferase"/>
    <property type="match status" value="1"/>
</dbReference>
<keyword evidence="3 8" id="KW-0808">Transferase</keyword>
<evidence type="ECO:0000256" key="1">
    <source>
        <dbReference type="ARBA" id="ARBA00005189"/>
    </source>
</evidence>
<keyword evidence="6" id="KW-0812">Transmembrane</keyword>
<keyword evidence="9" id="KW-1185">Reference proteome</keyword>
<evidence type="ECO:0000313" key="8">
    <source>
        <dbReference type="EMBL" id="SDX56341.1"/>
    </source>
</evidence>
<dbReference type="SMART" id="SM00563">
    <property type="entry name" value="PlsC"/>
    <property type="match status" value="1"/>
</dbReference>
<keyword evidence="6" id="KW-1133">Transmembrane helix</keyword>